<gene>
    <name evidence="1" type="ORF">DDT42_01710</name>
</gene>
<organism evidence="1 2">
    <name type="scientific">Psychracetigena formicireducens</name>
    <dbReference type="NCBI Taxonomy" id="2986056"/>
    <lineage>
        <taxon>Bacteria</taxon>
        <taxon>Bacillati</taxon>
        <taxon>Candidatus Lithacetigenota</taxon>
        <taxon>Candidatus Psychracetigena</taxon>
    </lineage>
</organism>
<protein>
    <submittedName>
        <fullName evidence="1">Uncharacterized protein</fullName>
    </submittedName>
</protein>
<dbReference type="InterPro" id="IPR029062">
    <property type="entry name" value="Class_I_gatase-like"/>
</dbReference>
<dbReference type="EMBL" id="QLTW01000190">
    <property type="protein sequence ID" value="MBT9145833.1"/>
    <property type="molecule type" value="Genomic_DNA"/>
</dbReference>
<evidence type="ECO:0000313" key="1">
    <source>
        <dbReference type="EMBL" id="MBT9145833.1"/>
    </source>
</evidence>
<proteinExistence type="predicted"/>
<sequence length="598" mass="67226">MLFFPDVYRYEVVPWPDRIFPGGPFPPAPADYRMQLLHNFAAFQDMHNQTEIKWDTGTRGIGILVSDTLGWQQGGPAGSTMDSFHGLFLPLIKRGIPAEIVPIERIGDAGYLDEFKVLLLSYDMWKPLYEVYHQYLRDWVKEGGVLLFFGGADEYNKVQEWWRESGYERPQDHLLETLGIKIESAKELTTPTVPGMHVLKAGIENNLTRKLVKLGVAPKFAEEGLIIPGGEEEVPYLYEVGGSGGSWRGVRFADKYGYFTYQFILPGARAASVELTIGNNYLVKISGDMRTWTEVLRAEPEYAEGDVALKNLGPRTINLTPHIGKNGVVYLRFLDASTHDGWGPYLAGVDLKIEGEVKKPESLPGDSFGISPRYTLMGYKTSDTVSLFSTQEGYKVIWEKELGRGAFIYAGVPSKFFAHHRNNAQVLRELVRYACEKGGILYEEQHYVKLRRGKYAIVRALDGAVSVPGKYLNLFGYDLPVVIDPSFLPGQGGLLYDISGYSDYDVPRILFSSLRLVQKNETRETTSFTIHSAQGTTAVCRIYGGKHFPKSIKAYQQNQPWPVDSIWNSDTKTLLIKFDGHVGGIKVEINWSEQKKGI</sequence>
<evidence type="ECO:0000313" key="2">
    <source>
        <dbReference type="Proteomes" id="UP000811545"/>
    </source>
</evidence>
<accession>A0A9E2BHV2</accession>
<dbReference type="CDD" id="cd03143">
    <property type="entry name" value="A4_beta-galactosidase_middle_domain"/>
    <property type="match status" value="1"/>
</dbReference>
<reference evidence="1 2" key="1">
    <citation type="journal article" date="2021" name="bioRxiv">
        <title>Unique metabolic strategies in Hadean analogues reveal hints for primordial physiology.</title>
        <authorList>
            <person name="Nobu M.K."/>
            <person name="Nakai R."/>
            <person name="Tamazawa S."/>
            <person name="Mori H."/>
            <person name="Toyoda A."/>
            <person name="Ijiri A."/>
            <person name="Suzuki S."/>
            <person name="Kurokawa K."/>
            <person name="Kamagata Y."/>
            <person name="Tamaki H."/>
        </authorList>
    </citation>
    <scope>NUCLEOTIDE SEQUENCE [LARGE SCALE GENOMIC DNA]</scope>
    <source>
        <strain evidence="1">BS525</strain>
    </source>
</reference>
<name>A0A9E2BHV2_PSYF1</name>
<comment type="caution">
    <text evidence="1">The sequence shown here is derived from an EMBL/GenBank/DDBJ whole genome shotgun (WGS) entry which is preliminary data.</text>
</comment>
<dbReference type="Proteomes" id="UP000811545">
    <property type="component" value="Unassembled WGS sequence"/>
</dbReference>
<dbReference type="Gene3D" id="3.40.50.880">
    <property type="match status" value="1"/>
</dbReference>
<dbReference type="SUPFAM" id="SSF52317">
    <property type="entry name" value="Class I glutamine amidotransferase-like"/>
    <property type="match status" value="1"/>
</dbReference>
<dbReference type="AlphaFoldDB" id="A0A9E2BHV2"/>